<comment type="caution">
    <text evidence="2">The sequence shown here is derived from an EMBL/GenBank/DDBJ whole genome shotgun (WGS) entry which is preliminary data.</text>
</comment>
<accession>A0ABD5SZF6</accession>
<evidence type="ECO:0000313" key="2">
    <source>
        <dbReference type="EMBL" id="MFC6770464.1"/>
    </source>
</evidence>
<dbReference type="EMBL" id="JBHSWT010000066">
    <property type="protein sequence ID" value="MFC6770464.1"/>
    <property type="molecule type" value="Genomic_DNA"/>
</dbReference>
<reference evidence="2 3" key="1">
    <citation type="journal article" date="2019" name="Int. J. Syst. Evol. Microbiol.">
        <title>The Global Catalogue of Microorganisms (GCM) 10K type strain sequencing project: providing services to taxonomists for standard genome sequencing and annotation.</title>
        <authorList>
            <consortium name="The Broad Institute Genomics Platform"/>
            <consortium name="The Broad Institute Genome Sequencing Center for Infectious Disease"/>
            <person name="Wu L."/>
            <person name="Ma J."/>
        </authorList>
    </citation>
    <scope>NUCLEOTIDE SEQUENCE [LARGE SCALE GENOMIC DNA]</scope>
    <source>
        <strain evidence="2 3">PJ61</strain>
    </source>
</reference>
<evidence type="ECO:0000256" key="1">
    <source>
        <dbReference type="SAM" id="MobiDB-lite"/>
    </source>
</evidence>
<feature type="region of interest" description="Disordered" evidence="1">
    <location>
        <begin position="102"/>
        <end position="122"/>
    </location>
</feature>
<gene>
    <name evidence="2" type="ORF">ACFQDD_02800</name>
</gene>
<dbReference type="InterPro" id="IPR023401">
    <property type="entry name" value="ODC_N"/>
</dbReference>
<sequence>MVLDSPDEVRFLSQEAALDASATDANRCVDRMDEVFELYDGNRVVMGENGHYLHGHMTTFPDGLAAADAERLRPGSRFGAMPAYVGGDVDAVGVKWYGSVTPRPAEASAPRSGPILVLSDPD</sequence>
<feature type="non-terminal residue" evidence="2">
    <location>
        <position position="122"/>
    </location>
</feature>
<dbReference type="Proteomes" id="UP001596274">
    <property type="component" value="Unassembled WGS sequence"/>
</dbReference>
<keyword evidence="3" id="KW-1185">Reference proteome</keyword>
<evidence type="ECO:0000313" key="3">
    <source>
        <dbReference type="Proteomes" id="UP001596274"/>
    </source>
</evidence>
<name>A0ABD5SZF6_9EURY</name>
<protein>
    <submittedName>
        <fullName evidence="2">Uncharacterized protein</fullName>
    </submittedName>
</protein>
<dbReference type="Gene3D" id="3.30.1780.10">
    <property type="entry name" value="ornithine cyclodeaminase, domain 1"/>
    <property type="match status" value="1"/>
</dbReference>
<dbReference type="AlphaFoldDB" id="A0ABD5SZF6"/>
<proteinExistence type="predicted"/>
<organism evidence="2 3">
    <name type="scientific">Halorubrum pallidum</name>
    <dbReference type="NCBI Taxonomy" id="1526114"/>
    <lineage>
        <taxon>Archaea</taxon>
        <taxon>Methanobacteriati</taxon>
        <taxon>Methanobacteriota</taxon>
        <taxon>Stenosarchaea group</taxon>
        <taxon>Halobacteria</taxon>
        <taxon>Halobacteriales</taxon>
        <taxon>Haloferacaceae</taxon>
        <taxon>Halorubrum</taxon>
    </lineage>
</organism>